<name>A0A7R9MM80_9ACAR</name>
<evidence type="ECO:0000256" key="5">
    <source>
        <dbReference type="ARBA" id="ARBA00023163"/>
    </source>
</evidence>
<keyword evidence="3" id="KW-0678">Repressor</keyword>
<dbReference type="EMBL" id="CAJPVJ010024514">
    <property type="protein sequence ID" value="CAG2178796.1"/>
    <property type="molecule type" value="Genomic_DNA"/>
</dbReference>
<dbReference type="InterPro" id="IPR021987">
    <property type="entry name" value="SLED"/>
</dbReference>
<dbReference type="GO" id="GO:0005634">
    <property type="term" value="C:nucleus"/>
    <property type="evidence" value="ECO:0007669"/>
    <property type="project" value="UniProtKB-SubCell"/>
</dbReference>
<dbReference type="InterPro" id="IPR047531">
    <property type="entry name" value="SAM_Scm-like"/>
</dbReference>
<dbReference type="OrthoDB" id="5912862at2759"/>
<evidence type="ECO:0000256" key="6">
    <source>
        <dbReference type="ARBA" id="ARBA00023242"/>
    </source>
</evidence>
<gene>
    <name evidence="9" type="ORF">ONB1V03_LOCUS18220</name>
</gene>
<dbReference type="SUPFAM" id="SSF47769">
    <property type="entry name" value="SAM/Pointed domain"/>
    <property type="match status" value="1"/>
</dbReference>
<protein>
    <recommendedName>
        <fullName evidence="8">SAM domain-containing protein</fullName>
    </recommendedName>
</protein>
<comment type="similarity">
    <text evidence="2">Belongs to the SCM family.</text>
</comment>
<reference evidence="9" key="1">
    <citation type="submission" date="2020-11" db="EMBL/GenBank/DDBJ databases">
        <authorList>
            <person name="Tran Van P."/>
        </authorList>
    </citation>
    <scope>NUCLEOTIDE SEQUENCE</scope>
</reference>
<keyword evidence="6" id="KW-0539">Nucleus</keyword>
<dbReference type="InterPro" id="IPR013761">
    <property type="entry name" value="SAM/pointed_sf"/>
</dbReference>
<dbReference type="PANTHER" id="PTHR12247:SF132">
    <property type="entry name" value="POLYCOMB PROTEIN SCM"/>
    <property type="match status" value="1"/>
</dbReference>
<dbReference type="Gene3D" id="1.10.150.50">
    <property type="entry name" value="Transcription Factor, Ets-1"/>
    <property type="match status" value="1"/>
</dbReference>
<keyword evidence="5" id="KW-0804">Transcription</keyword>
<evidence type="ECO:0000259" key="8">
    <source>
        <dbReference type="SMART" id="SM00454"/>
    </source>
</evidence>
<dbReference type="GO" id="GO:0042393">
    <property type="term" value="F:histone binding"/>
    <property type="evidence" value="ECO:0007669"/>
    <property type="project" value="TreeGrafter"/>
</dbReference>
<keyword evidence="4" id="KW-0805">Transcription regulation</keyword>
<evidence type="ECO:0000256" key="2">
    <source>
        <dbReference type="ARBA" id="ARBA00008469"/>
    </source>
</evidence>
<dbReference type="InterPro" id="IPR001660">
    <property type="entry name" value="SAM"/>
</dbReference>
<accession>A0A7R9MM80</accession>
<dbReference type="GO" id="GO:0045892">
    <property type="term" value="P:negative regulation of DNA-templated transcription"/>
    <property type="evidence" value="ECO:0007669"/>
    <property type="project" value="TreeGrafter"/>
</dbReference>
<sequence>MVVSARFDGKNNARKMPHLNRESTFWSYIQTLLEDLKCCPFLLSDVKLGSTCDKCGAKGCPPTPPATTTAAAKGSVVKKSEPSVLSTDCKPKPNAVTKSVATETVSVHMAAQTLVSTSSTPIKRKISDIEFKSTPDSSTRNPVRAPKSPKLMNNTPAIVASTADISTPPTHRISIVTHRTAPPMTPTSVSVLLSPPTPVPVAAVPIPPNPAEWTIDDVIRHLISVDASLESHADTFRKHEIDGKAFLLLNSDMMMKYMGLKLGPALKICNITDRLKSNKRVSSYLH</sequence>
<dbReference type="GO" id="GO:0003682">
    <property type="term" value="F:chromatin binding"/>
    <property type="evidence" value="ECO:0007669"/>
    <property type="project" value="TreeGrafter"/>
</dbReference>
<dbReference type="Pfam" id="PF00536">
    <property type="entry name" value="SAM_1"/>
    <property type="match status" value="1"/>
</dbReference>
<proteinExistence type="inferred from homology"/>
<dbReference type="Pfam" id="PF12140">
    <property type="entry name" value="SLED"/>
    <property type="match status" value="1"/>
</dbReference>
<comment type="subcellular location">
    <subcellularLocation>
        <location evidence="1">Nucleus</location>
    </subcellularLocation>
</comment>
<dbReference type="CDD" id="cd09578">
    <property type="entry name" value="SAM_Scm"/>
    <property type="match status" value="1"/>
</dbReference>
<dbReference type="AlphaFoldDB" id="A0A7R9MM80"/>
<feature type="domain" description="SAM" evidence="8">
    <location>
        <begin position="210"/>
        <end position="278"/>
    </location>
</feature>
<evidence type="ECO:0000256" key="3">
    <source>
        <dbReference type="ARBA" id="ARBA00022491"/>
    </source>
</evidence>
<dbReference type="Proteomes" id="UP000728032">
    <property type="component" value="Unassembled WGS sequence"/>
</dbReference>
<dbReference type="SMART" id="SM00454">
    <property type="entry name" value="SAM"/>
    <property type="match status" value="1"/>
</dbReference>
<evidence type="ECO:0000313" key="9">
    <source>
        <dbReference type="EMBL" id="CAD7661660.1"/>
    </source>
</evidence>
<dbReference type="EMBL" id="OC939339">
    <property type="protein sequence ID" value="CAD7661660.1"/>
    <property type="molecule type" value="Genomic_DNA"/>
</dbReference>
<dbReference type="InterPro" id="IPR050548">
    <property type="entry name" value="PcG_chromatin_remod_factors"/>
</dbReference>
<evidence type="ECO:0000256" key="7">
    <source>
        <dbReference type="SAM" id="MobiDB-lite"/>
    </source>
</evidence>
<keyword evidence="10" id="KW-1185">Reference proteome</keyword>
<feature type="region of interest" description="Disordered" evidence="7">
    <location>
        <begin position="132"/>
        <end position="153"/>
    </location>
</feature>
<evidence type="ECO:0000313" key="10">
    <source>
        <dbReference type="Proteomes" id="UP000728032"/>
    </source>
</evidence>
<organism evidence="9">
    <name type="scientific">Oppiella nova</name>
    <dbReference type="NCBI Taxonomy" id="334625"/>
    <lineage>
        <taxon>Eukaryota</taxon>
        <taxon>Metazoa</taxon>
        <taxon>Ecdysozoa</taxon>
        <taxon>Arthropoda</taxon>
        <taxon>Chelicerata</taxon>
        <taxon>Arachnida</taxon>
        <taxon>Acari</taxon>
        <taxon>Acariformes</taxon>
        <taxon>Sarcoptiformes</taxon>
        <taxon>Oribatida</taxon>
        <taxon>Brachypylina</taxon>
        <taxon>Oppioidea</taxon>
        <taxon>Oppiidae</taxon>
        <taxon>Oppiella</taxon>
    </lineage>
</organism>
<evidence type="ECO:0000256" key="1">
    <source>
        <dbReference type="ARBA" id="ARBA00004123"/>
    </source>
</evidence>
<dbReference type="InterPro" id="IPR038348">
    <property type="entry name" value="SLED_sf"/>
</dbReference>
<dbReference type="Gene3D" id="3.90.1150.190">
    <property type="entry name" value="SLED domain"/>
    <property type="match status" value="1"/>
</dbReference>
<dbReference type="PANTHER" id="PTHR12247">
    <property type="entry name" value="POLYCOMB GROUP PROTEIN"/>
    <property type="match status" value="1"/>
</dbReference>
<evidence type="ECO:0000256" key="4">
    <source>
        <dbReference type="ARBA" id="ARBA00023015"/>
    </source>
</evidence>